<evidence type="ECO:0000313" key="2">
    <source>
        <dbReference type="EMBL" id="GAA1420289.1"/>
    </source>
</evidence>
<evidence type="ECO:0000313" key="3">
    <source>
        <dbReference type="Proteomes" id="UP001501266"/>
    </source>
</evidence>
<proteinExistence type="predicted"/>
<dbReference type="Pfam" id="PF04213">
    <property type="entry name" value="HtaA"/>
    <property type="match status" value="1"/>
</dbReference>
<accession>A0ABN1YR53</accession>
<comment type="caution">
    <text evidence="2">The sequence shown here is derived from an EMBL/GenBank/DDBJ whole genome shotgun (WGS) entry which is preliminary data.</text>
</comment>
<protein>
    <recommendedName>
        <fullName evidence="1">Htaa domain-containing protein</fullName>
    </recommendedName>
</protein>
<name>A0ABN1YR53_9MICO</name>
<keyword evidence="3" id="KW-1185">Reference proteome</keyword>
<dbReference type="Proteomes" id="UP001501266">
    <property type="component" value="Unassembled WGS sequence"/>
</dbReference>
<organism evidence="2 3">
    <name type="scientific">Agrococcus citreus</name>
    <dbReference type="NCBI Taxonomy" id="84643"/>
    <lineage>
        <taxon>Bacteria</taxon>
        <taxon>Bacillati</taxon>
        <taxon>Actinomycetota</taxon>
        <taxon>Actinomycetes</taxon>
        <taxon>Micrococcales</taxon>
        <taxon>Microbacteriaceae</taxon>
        <taxon>Agrococcus</taxon>
    </lineage>
</organism>
<dbReference type="InterPro" id="IPR007331">
    <property type="entry name" value="Htaa"/>
</dbReference>
<dbReference type="RefSeq" id="WP_343917919.1">
    <property type="nucleotide sequence ID" value="NZ_BAAAKK010000002.1"/>
</dbReference>
<evidence type="ECO:0000259" key="1">
    <source>
        <dbReference type="Pfam" id="PF04213"/>
    </source>
</evidence>
<feature type="domain" description="Htaa" evidence="1">
    <location>
        <begin position="6"/>
        <end position="133"/>
    </location>
</feature>
<gene>
    <name evidence="2" type="ORF">GCM10009640_09390</name>
</gene>
<dbReference type="EMBL" id="BAAAKK010000002">
    <property type="protein sequence ID" value="GAA1420289.1"/>
    <property type="molecule type" value="Genomic_DNA"/>
</dbReference>
<sequence>MTALGGHLDWGIKASLLDYVRGMGDGTVEAAEGAEATETGLRFPRAIGLAFRGSVTLTAHGGMMRVTIADPSIVETSAGWAIEIADPDDPSRRMAFATIAAFDGTRASGTALTQDGADLFFGPYERGTALDDPSVVD</sequence>
<reference evidence="2 3" key="1">
    <citation type="journal article" date="2019" name="Int. J. Syst. Evol. Microbiol.">
        <title>The Global Catalogue of Microorganisms (GCM) 10K type strain sequencing project: providing services to taxonomists for standard genome sequencing and annotation.</title>
        <authorList>
            <consortium name="The Broad Institute Genomics Platform"/>
            <consortium name="The Broad Institute Genome Sequencing Center for Infectious Disease"/>
            <person name="Wu L."/>
            <person name="Ma J."/>
        </authorList>
    </citation>
    <scope>NUCLEOTIDE SEQUENCE [LARGE SCALE GENOMIC DNA]</scope>
    <source>
        <strain evidence="2 3">JCM 12398</strain>
    </source>
</reference>